<keyword evidence="5" id="KW-1185">Reference proteome</keyword>
<feature type="region of interest" description="Disordered" evidence="1">
    <location>
        <begin position="576"/>
        <end position="601"/>
    </location>
</feature>
<keyword evidence="3" id="KW-0732">Signal</keyword>
<feature type="chain" id="PRO_5043523164" evidence="3">
    <location>
        <begin position="26"/>
        <end position="793"/>
    </location>
</feature>
<reference evidence="4" key="2">
    <citation type="submission" date="2022-06" db="UniProtKB">
        <authorList>
            <consortium name="EnsemblMetazoa"/>
        </authorList>
    </citation>
    <scope>IDENTIFICATION</scope>
    <source>
        <strain evidence="4">PS312</strain>
    </source>
</reference>
<feature type="signal peptide" evidence="3">
    <location>
        <begin position="1"/>
        <end position="25"/>
    </location>
</feature>
<reference evidence="5" key="1">
    <citation type="journal article" date="2008" name="Nat. Genet.">
        <title>The Pristionchus pacificus genome provides a unique perspective on nematode lifestyle and parasitism.</title>
        <authorList>
            <person name="Dieterich C."/>
            <person name="Clifton S.W."/>
            <person name="Schuster L.N."/>
            <person name="Chinwalla A."/>
            <person name="Delehaunty K."/>
            <person name="Dinkelacker I."/>
            <person name="Fulton L."/>
            <person name="Fulton R."/>
            <person name="Godfrey J."/>
            <person name="Minx P."/>
            <person name="Mitreva M."/>
            <person name="Roeseler W."/>
            <person name="Tian H."/>
            <person name="Witte H."/>
            <person name="Yang S.P."/>
            <person name="Wilson R.K."/>
            <person name="Sommer R.J."/>
        </authorList>
    </citation>
    <scope>NUCLEOTIDE SEQUENCE [LARGE SCALE GENOMIC DNA]</scope>
    <source>
        <strain evidence="5">PS312</strain>
    </source>
</reference>
<keyword evidence="2" id="KW-0812">Transmembrane</keyword>
<evidence type="ECO:0000313" key="5">
    <source>
        <dbReference type="Proteomes" id="UP000005239"/>
    </source>
</evidence>
<accession>A0A8R1Z279</accession>
<keyword evidence="2" id="KW-1133">Transmembrane helix</keyword>
<feature type="transmembrane region" description="Helical" evidence="2">
    <location>
        <begin position="691"/>
        <end position="713"/>
    </location>
</feature>
<feature type="compositionally biased region" description="Polar residues" evidence="1">
    <location>
        <begin position="776"/>
        <end position="793"/>
    </location>
</feature>
<organism evidence="4 5">
    <name type="scientific">Pristionchus pacificus</name>
    <name type="common">Parasitic nematode worm</name>
    <dbReference type="NCBI Taxonomy" id="54126"/>
    <lineage>
        <taxon>Eukaryota</taxon>
        <taxon>Metazoa</taxon>
        <taxon>Ecdysozoa</taxon>
        <taxon>Nematoda</taxon>
        <taxon>Chromadorea</taxon>
        <taxon>Rhabditida</taxon>
        <taxon>Rhabditina</taxon>
        <taxon>Diplogasteromorpha</taxon>
        <taxon>Diplogasteroidea</taxon>
        <taxon>Neodiplogasteridae</taxon>
        <taxon>Pristionchus</taxon>
    </lineage>
</organism>
<evidence type="ECO:0000256" key="1">
    <source>
        <dbReference type="SAM" id="MobiDB-lite"/>
    </source>
</evidence>
<proteinExistence type="predicted"/>
<feature type="compositionally biased region" description="Polar residues" evidence="1">
    <location>
        <begin position="475"/>
        <end position="501"/>
    </location>
</feature>
<name>A0A2A6CTX9_PRIPA</name>
<evidence type="ECO:0000313" key="4">
    <source>
        <dbReference type="EnsemblMetazoa" id="PPA39144.1"/>
    </source>
</evidence>
<evidence type="ECO:0000256" key="2">
    <source>
        <dbReference type="SAM" id="Phobius"/>
    </source>
</evidence>
<gene>
    <name evidence="4" type="primary">WBGene00277513</name>
</gene>
<keyword evidence="2" id="KW-0472">Membrane</keyword>
<sequence>MVVRSFSISPMFSLRILFFALVIHANNETYLNHRMDVLICVMEVWGMQSEVFSEAIQKVKARRSEMLDWQIEILEQAETRYREKRLLVTTSETSTTSLPTTTTVDWTKSCNGQNLSAELQRRCIEHDLQSALDASEFEDDLSERMDQLTEKMEIWDTLANDFSNVINKVKGSCCQGKDDDHRRAALNNVDREYRDQYNKKHHIVVTTTKATTTTTQKRGPPQSKMHIDASRCSENGYEVCFYDRYCAVNGKASEKKIDMQPYANETVDTSKCPFVSIRRNPRQEDERYAVFQSPFDSVVIRVVWNERTMEFFPEGDEIRCRPFCVVARSHQTFLKNENSGLFYKQATIVLLKMQTVVTRRPNSKAVPTQKPKSEKISIGSIILYSALGLLGFNATLAEELRAFAKISSRAKTYPNAKMSPVAPIEAPEVTGATLARASAECTPLEVSTPNAPTPEDQEARSERHSKRDRSVMKSLLTSPSVSRAHSLHTQLTQSTSEHQEVDSSYFNGKIKQLECELDVWGISREDFSEVIEQTKNSQDLKDWQIEIFDEANKRYRERHLITTEPSITSITTATVSAKTDNTTSASDSKIDTTTSSNTTISSTMEPITTMNTTTASIVETSTSSYTTPTSTEKPTTIAGTTIKSATTALPPASSKTKVEVVPKALLEETDESIPREPVAEPEAKETGVGKIFLFSALGILVMIAVAIGAIAMYHRRSKRRAARIRLKIKGPVRSATSLLTSPSAADATLSVPRAHSSAGASERVCEIEKGRRKSSPSHTQITQSISASQDSPQ</sequence>
<protein>
    <submittedName>
        <fullName evidence="4">Uncharacterized protein</fullName>
    </submittedName>
</protein>
<feature type="region of interest" description="Disordered" evidence="1">
    <location>
        <begin position="743"/>
        <end position="793"/>
    </location>
</feature>
<feature type="region of interest" description="Disordered" evidence="1">
    <location>
        <begin position="208"/>
        <end position="227"/>
    </location>
</feature>
<evidence type="ECO:0000256" key="3">
    <source>
        <dbReference type="SAM" id="SignalP"/>
    </source>
</evidence>
<accession>A0A2A6CTX9</accession>
<dbReference type="Proteomes" id="UP000005239">
    <property type="component" value="Unassembled WGS sequence"/>
</dbReference>
<dbReference type="EnsemblMetazoa" id="PPA39144.1">
    <property type="protein sequence ID" value="PPA39144.1"/>
    <property type="gene ID" value="WBGene00277513"/>
</dbReference>
<feature type="region of interest" description="Disordered" evidence="1">
    <location>
        <begin position="440"/>
        <end position="501"/>
    </location>
</feature>
<dbReference type="AlphaFoldDB" id="A0A2A6CTX9"/>